<organism evidence="4">
    <name type="scientific">Nippostrongylus brasiliensis</name>
    <name type="common">Rat hookworm</name>
    <dbReference type="NCBI Taxonomy" id="27835"/>
    <lineage>
        <taxon>Eukaryota</taxon>
        <taxon>Metazoa</taxon>
        <taxon>Ecdysozoa</taxon>
        <taxon>Nematoda</taxon>
        <taxon>Chromadorea</taxon>
        <taxon>Rhabditida</taxon>
        <taxon>Rhabditina</taxon>
        <taxon>Rhabditomorpha</taxon>
        <taxon>Strongyloidea</taxon>
        <taxon>Heligmosomidae</taxon>
        <taxon>Nippostrongylus</taxon>
    </lineage>
</organism>
<sequence>MGIPVDSKDLLTPLDSCLSIFDQGKIQGLIFAIRLISNSYVCLCVLSFYRQERKGGFSEFNEISGSLPLCTNYFHSCMPSSSCESGTLCLSDGSSTPCCTSISQKECPYPDSLNIRCRKLRAVNWCSSDFDCRGRSTMPTKCCATGCNYNMCVNLGVPQTPPQFRRFPIVCPDPYTLPMMCTVRNPTSWCLTDTECPSRNSLHPRK</sequence>
<dbReference type="PANTHER" id="PTHR36938:SF2">
    <property type="entry name" value="WAP DOMAIN-CONTAINING PROTEIN"/>
    <property type="match status" value="1"/>
</dbReference>
<dbReference type="GO" id="GO:0030414">
    <property type="term" value="F:peptidase inhibitor activity"/>
    <property type="evidence" value="ECO:0007669"/>
    <property type="project" value="InterPro"/>
</dbReference>
<gene>
    <name evidence="2" type="ORF">NBR_LOCUS513</name>
</gene>
<dbReference type="WBParaSite" id="NBR_0000051201-mRNA-1">
    <property type="protein sequence ID" value="NBR_0000051201-mRNA-1"/>
    <property type="gene ID" value="NBR_0000051201"/>
</dbReference>
<proteinExistence type="predicted"/>
<evidence type="ECO:0000313" key="4">
    <source>
        <dbReference type="WBParaSite" id="NBR_0000051201-mRNA-1"/>
    </source>
</evidence>
<evidence type="ECO:0000313" key="2">
    <source>
        <dbReference type="EMBL" id="VDL63210.1"/>
    </source>
</evidence>
<protein>
    <submittedName>
        <fullName evidence="4">WAP domain-containing protein</fullName>
    </submittedName>
</protein>
<accession>A0A0N4XDC7</accession>
<dbReference type="GO" id="GO:0005576">
    <property type="term" value="C:extracellular region"/>
    <property type="evidence" value="ECO:0007669"/>
    <property type="project" value="InterPro"/>
</dbReference>
<dbReference type="InterPro" id="IPR008197">
    <property type="entry name" value="WAP_dom"/>
</dbReference>
<dbReference type="Gene3D" id="4.10.75.10">
    <property type="entry name" value="Elafin-like"/>
    <property type="match status" value="1"/>
</dbReference>
<dbReference type="OMA" id="CCATNCG"/>
<dbReference type="PANTHER" id="PTHR36938">
    <property type="entry name" value="PROTEIN CBG26935"/>
    <property type="match status" value="1"/>
</dbReference>
<dbReference type="AlphaFoldDB" id="A0A0N4XDC7"/>
<evidence type="ECO:0000259" key="1">
    <source>
        <dbReference type="Pfam" id="PF00095"/>
    </source>
</evidence>
<reference evidence="4" key="1">
    <citation type="submission" date="2017-02" db="UniProtKB">
        <authorList>
            <consortium name="WormBaseParasite"/>
        </authorList>
    </citation>
    <scope>IDENTIFICATION</scope>
</reference>
<name>A0A0N4XDC7_NIPBR</name>
<dbReference type="EMBL" id="UYSL01000225">
    <property type="protein sequence ID" value="VDL63210.1"/>
    <property type="molecule type" value="Genomic_DNA"/>
</dbReference>
<dbReference type="InterPro" id="IPR036645">
    <property type="entry name" value="Elafin-like_sf"/>
</dbReference>
<dbReference type="STRING" id="27835.A0A0N4XDC7"/>
<reference evidence="2 3" key="2">
    <citation type="submission" date="2018-11" db="EMBL/GenBank/DDBJ databases">
        <authorList>
            <consortium name="Pathogen Informatics"/>
        </authorList>
    </citation>
    <scope>NUCLEOTIDE SEQUENCE [LARGE SCALE GENOMIC DNA]</scope>
</reference>
<feature type="domain" description="WAP" evidence="1">
    <location>
        <begin position="105"/>
        <end position="154"/>
    </location>
</feature>
<evidence type="ECO:0000313" key="3">
    <source>
        <dbReference type="Proteomes" id="UP000271162"/>
    </source>
</evidence>
<dbReference type="Pfam" id="PF00095">
    <property type="entry name" value="WAP"/>
    <property type="match status" value="1"/>
</dbReference>
<dbReference type="Proteomes" id="UP000271162">
    <property type="component" value="Unassembled WGS sequence"/>
</dbReference>
<keyword evidence="3" id="KW-1185">Reference proteome</keyword>